<dbReference type="Pfam" id="PF00591">
    <property type="entry name" value="Glycos_transf_3"/>
    <property type="match status" value="1"/>
</dbReference>
<evidence type="ECO:0000256" key="2">
    <source>
        <dbReference type="ARBA" id="ARBA00011948"/>
    </source>
</evidence>
<organism evidence="12 13">
    <name type="scientific">Candida glabrata</name>
    <name type="common">Yeast</name>
    <name type="synonym">Torulopsis glabrata</name>
    <dbReference type="NCBI Taxonomy" id="5478"/>
    <lineage>
        <taxon>Eukaryota</taxon>
        <taxon>Fungi</taxon>
        <taxon>Dikarya</taxon>
        <taxon>Ascomycota</taxon>
        <taxon>Saccharomycotina</taxon>
        <taxon>Saccharomycetes</taxon>
        <taxon>Saccharomycetales</taxon>
        <taxon>Saccharomycetaceae</taxon>
        <taxon>Nakaseomyces</taxon>
    </lineage>
</organism>
<dbReference type="InterPro" id="IPR000312">
    <property type="entry name" value="Glycosyl_Trfase_fam3"/>
</dbReference>
<evidence type="ECO:0000256" key="3">
    <source>
        <dbReference type="ARBA" id="ARBA00022605"/>
    </source>
</evidence>
<dbReference type="InterPro" id="IPR005940">
    <property type="entry name" value="Anthranilate_Pribosyl_Tfrase"/>
</dbReference>
<dbReference type="VEuPathDB" id="FungiDB:CAGL0A02574g"/>
<feature type="domain" description="Glycosyl transferase family 3" evidence="10">
    <location>
        <begin position="106"/>
        <end position="365"/>
    </location>
</feature>
<dbReference type="EMBL" id="LLZZ01000176">
    <property type="protein sequence ID" value="KTA96017.1"/>
    <property type="molecule type" value="Genomic_DNA"/>
</dbReference>
<keyword evidence="7" id="KW-0057">Aromatic amino acid biosynthesis</keyword>
<evidence type="ECO:0000313" key="11">
    <source>
        <dbReference type="EMBL" id="KTA96017.1"/>
    </source>
</evidence>
<dbReference type="OrthoDB" id="427800at2759"/>
<comment type="caution">
    <text evidence="12">The sequence shown here is derived from an EMBL/GenBank/DDBJ whole genome shotgun (WGS) entry which is preliminary data.</text>
</comment>
<comment type="pathway">
    <text evidence="1">Amino-acid biosynthesis; L-tryptophan biosynthesis; L-tryptophan from chorismate: step 2/5.</text>
</comment>
<dbReference type="GO" id="GO:0000162">
    <property type="term" value="P:L-tryptophan biosynthetic process"/>
    <property type="evidence" value="ECO:0007669"/>
    <property type="project" value="UniProtKB-KW"/>
</dbReference>
<evidence type="ECO:0000259" key="10">
    <source>
        <dbReference type="Pfam" id="PF00591"/>
    </source>
</evidence>
<dbReference type="VEuPathDB" id="FungiDB:GW608_A02321"/>
<evidence type="ECO:0000313" key="12">
    <source>
        <dbReference type="EMBL" id="KTB13707.1"/>
    </source>
</evidence>
<dbReference type="VEuPathDB" id="FungiDB:B1J91_A02574g"/>
<protein>
    <recommendedName>
        <fullName evidence="9">Anthranilate phosphoribosyltransferase</fullName>
        <ecNumber evidence="2">2.4.2.18</ecNumber>
    </recommendedName>
</protein>
<keyword evidence="4 12" id="KW-0328">Glycosyltransferase</keyword>
<evidence type="ECO:0000256" key="6">
    <source>
        <dbReference type="ARBA" id="ARBA00022822"/>
    </source>
</evidence>
<dbReference type="EC" id="2.4.2.18" evidence="2"/>
<reference evidence="12 13" key="1">
    <citation type="submission" date="2015-10" db="EMBL/GenBank/DDBJ databases">
        <title>Draft genomes sequences of Candida glabrata isolates 1A, 1B, 2A, 2B, 3A and 3B.</title>
        <authorList>
            <person name="Haavelsrud O.E."/>
            <person name="Gaustad P."/>
        </authorList>
    </citation>
    <scope>NUCLEOTIDE SEQUENCE [LARGE SCALE GENOMIC DNA]</scope>
    <source>
        <strain evidence="12">910700640</strain>
    </source>
</reference>
<evidence type="ECO:0000256" key="1">
    <source>
        <dbReference type="ARBA" id="ARBA00004907"/>
    </source>
</evidence>
<evidence type="ECO:0000313" key="13">
    <source>
        <dbReference type="Proteomes" id="UP000054886"/>
    </source>
</evidence>
<gene>
    <name evidence="11" type="ORF">AO440_005474</name>
    <name evidence="12" type="ORF">AO440_005688</name>
</gene>
<dbReference type="GO" id="GO:0004048">
    <property type="term" value="F:anthranilate phosphoribosyltransferase activity"/>
    <property type="evidence" value="ECO:0007669"/>
    <property type="project" value="UniProtKB-EC"/>
</dbReference>
<dbReference type="AlphaFoldDB" id="A0A0W0CQ27"/>
<keyword evidence="5 12" id="KW-0808">Transferase</keyword>
<proteinExistence type="inferred from homology"/>
<dbReference type="EMBL" id="LLZZ01000006">
    <property type="protein sequence ID" value="KTB13707.1"/>
    <property type="molecule type" value="Genomic_DNA"/>
</dbReference>
<dbReference type="PANTHER" id="PTHR43285:SF2">
    <property type="entry name" value="ANTHRANILATE PHOSPHORIBOSYLTRANSFERASE"/>
    <property type="match status" value="1"/>
</dbReference>
<evidence type="ECO:0000256" key="5">
    <source>
        <dbReference type="ARBA" id="ARBA00022679"/>
    </source>
</evidence>
<dbReference type="InterPro" id="IPR035902">
    <property type="entry name" value="Nuc_phospho_transferase"/>
</dbReference>
<dbReference type="SUPFAM" id="SSF52418">
    <property type="entry name" value="Nucleoside phosphorylase/phosphoribosyltransferase catalytic domain"/>
    <property type="match status" value="1"/>
</dbReference>
<dbReference type="VEuPathDB" id="FungiDB:GVI51_A02343"/>
<keyword evidence="3" id="KW-0028">Amino-acid biosynthesis</keyword>
<dbReference type="PANTHER" id="PTHR43285">
    <property type="entry name" value="ANTHRANILATE PHOSPHORIBOSYLTRANSFERASE"/>
    <property type="match status" value="1"/>
</dbReference>
<evidence type="ECO:0000256" key="9">
    <source>
        <dbReference type="ARBA" id="ARBA00071401"/>
    </source>
</evidence>
<evidence type="ECO:0000256" key="4">
    <source>
        <dbReference type="ARBA" id="ARBA00022676"/>
    </source>
</evidence>
<evidence type="ECO:0000256" key="8">
    <source>
        <dbReference type="ARBA" id="ARBA00061500"/>
    </source>
</evidence>
<dbReference type="Gene3D" id="3.40.1030.10">
    <property type="entry name" value="Nucleoside phosphorylase/phosphoribosyltransferase catalytic domain"/>
    <property type="match status" value="1"/>
</dbReference>
<evidence type="ECO:0000256" key="7">
    <source>
        <dbReference type="ARBA" id="ARBA00023141"/>
    </source>
</evidence>
<dbReference type="Proteomes" id="UP000054886">
    <property type="component" value="Unassembled WGS sequence"/>
</dbReference>
<name>A0A0W0CQ27_CANGB</name>
<dbReference type="NCBIfam" id="TIGR01245">
    <property type="entry name" value="trpD"/>
    <property type="match status" value="1"/>
</dbReference>
<sequence>MSSEDELVQLTKTLLEPVPTLTPKQLYRAMVIILELTASQDIDSLIDTLTLSTHVKIASFLSCLKASRLDHRAEYIAEAAKAVLGFSHVVELDLVEKTHREHREEVVLDIVGTGGDGQNTFNVSTSAAIVAAGIPGLKVCKHGGKASTSNSGSGDLINTLGVQSSKVTAETVPALWDNKFMFLLAPYFHYGFGKTSNLRKLMHIPTIFNILGPLLHPVAHVDKRVLGVYSKDLAPEYAKAASIVYPNSETFVVWGHVGLDEVSPIGKTTVWHVTTTGQVDIFELEPAMFGLQEHPLDVCKSYGPERNAEILRDDILSGKYKLGDNHPVYDYILLNTAVLYCLSQGHRNWKQGVEVANESIQSGNAVKALEHFIKDVQDL</sequence>
<dbReference type="VEuPathDB" id="FungiDB:GWK60_A02387"/>
<keyword evidence="6" id="KW-0822">Tryptophan biosynthesis</keyword>
<accession>A0A0W0CQ27</accession>
<dbReference type="GO" id="GO:0005829">
    <property type="term" value="C:cytosol"/>
    <property type="evidence" value="ECO:0007669"/>
    <property type="project" value="TreeGrafter"/>
</dbReference>
<dbReference type="FunFam" id="3.40.1030.10:FF:000002">
    <property type="entry name" value="Anthranilate phosphoribosyltransferase"/>
    <property type="match status" value="1"/>
</dbReference>
<comment type="similarity">
    <text evidence="8">Belongs to the anthranilate phosphoribosyltransferase family.</text>
</comment>